<dbReference type="InterPro" id="IPR005646">
    <property type="entry name" value="FapA"/>
</dbReference>
<dbReference type="EMBL" id="MPTB01000008">
    <property type="protein sequence ID" value="OMD49912.1"/>
    <property type="molecule type" value="Genomic_DNA"/>
</dbReference>
<keyword evidence="4" id="KW-1185">Reference proteome</keyword>
<dbReference type="Proteomes" id="UP000187412">
    <property type="component" value="Unassembled WGS sequence"/>
</dbReference>
<feature type="coiled-coil region" evidence="1">
    <location>
        <begin position="340"/>
        <end position="367"/>
    </location>
</feature>
<protein>
    <submittedName>
        <fullName evidence="3">Polymerase</fullName>
    </submittedName>
</protein>
<sequence length="467" mass="51206">MIGNYALNQYVSITFSEDKGIAYLQFSKKDENFSCSSEDLESFLNSHNIRYGIQRDIVQRISSNPEEYFFNRVPIAIGDPAVNGTDGRVVLTIDMEEDRKPLEKADGKVDYKDLVRLHNVKKGQLIARKILPMPGKSGNTVTGEEIPYKAGKDAHFKVGKNVLIDQDETSMYAAMDGLVTLTEKGKVNVFPVYEVNGDVDYSTGNIDFVGTVVIRGNVLTGFTVKSAGDIRVVGGVEGAELISGGSIEIAGGIIGYNKGLVSAGKNVKVSFIQDGNVVAGEDVIVSQSIMHSNIRAGRDVLCNGSKGLIVGGVVQAGERVVARTIGNTMSTATAIEVGVVPELRNEINDLRLELRQLLENEDKTNKALYLLNQLANNGQLAPDKVALRVKLNATKQSHMREEKRIKERVLEIERMLEDTVRARVEVVKTIYGGSKIVIGRYTRFVKDPTERVVFIYSEGDITLAPYV</sequence>
<reference evidence="3 4" key="1">
    <citation type="submission" date="2016-10" db="EMBL/GenBank/DDBJ databases">
        <title>Paenibacillus species isolates.</title>
        <authorList>
            <person name="Beno S.M."/>
        </authorList>
    </citation>
    <scope>NUCLEOTIDE SEQUENCE [LARGE SCALE GENOMIC DNA]</scope>
    <source>
        <strain evidence="3 4">FSL H7-0744</strain>
    </source>
</reference>
<evidence type="ECO:0000313" key="3">
    <source>
        <dbReference type="EMBL" id="OMD49912.1"/>
    </source>
</evidence>
<name>A0ABX3HJD8_PAEBO</name>
<dbReference type="InterPro" id="IPR046866">
    <property type="entry name" value="FapA_N"/>
</dbReference>
<dbReference type="InterPro" id="IPR046865">
    <property type="entry name" value="FapA_b_solenoid"/>
</dbReference>
<dbReference type="PANTHER" id="PTHR38032">
    <property type="entry name" value="POLYMERASE-RELATED"/>
    <property type="match status" value="1"/>
</dbReference>
<gene>
    <name evidence="3" type="ORF">BSK56_08155</name>
</gene>
<proteinExistence type="predicted"/>
<evidence type="ECO:0000256" key="1">
    <source>
        <dbReference type="SAM" id="Coils"/>
    </source>
</evidence>
<dbReference type="RefSeq" id="WP_076110091.1">
    <property type="nucleotide sequence ID" value="NZ_MPTB01000008.1"/>
</dbReference>
<dbReference type="PANTHER" id="PTHR38032:SF1">
    <property type="entry name" value="RNA-BINDING PROTEIN KHPB N-TERMINAL DOMAIN-CONTAINING PROTEIN"/>
    <property type="match status" value="1"/>
</dbReference>
<comment type="caution">
    <text evidence="3">The sequence shown here is derived from an EMBL/GenBank/DDBJ whole genome shotgun (WGS) entry which is preliminary data.</text>
</comment>
<keyword evidence="1" id="KW-0175">Coiled coil</keyword>
<dbReference type="Pfam" id="PF20250">
    <property type="entry name" value="FapA_N"/>
    <property type="match status" value="1"/>
</dbReference>
<dbReference type="Pfam" id="PF03961">
    <property type="entry name" value="FapA"/>
    <property type="match status" value="1"/>
</dbReference>
<accession>A0ABX3HJD8</accession>
<evidence type="ECO:0000313" key="4">
    <source>
        <dbReference type="Proteomes" id="UP000187412"/>
    </source>
</evidence>
<feature type="domain" description="Flagellar Assembly Protein A N-terminal region" evidence="2">
    <location>
        <begin position="11"/>
        <end position="182"/>
    </location>
</feature>
<evidence type="ECO:0000259" key="2">
    <source>
        <dbReference type="Pfam" id="PF20250"/>
    </source>
</evidence>
<organism evidence="3 4">
    <name type="scientific">Paenibacillus borealis</name>
    <dbReference type="NCBI Taxonomy" id="160799"/>
    <lineage>
        <taxon>Bacteria</taxon>
        <taxon>Bacillati</taxon>
        <taxon>Bacillota</taxon>
        <taxon>Bacilli</taxon>
        <taxon>Bacillales</taxon>
        <taxon>Paenibacillaceae</taxon>
        <taxon>Paenibacillus</taxon>
    </lineage>
</organism>